<reference evidence="3 4" key="1">
    <citation type="submission" date="2017-04" db="EMBL/GenBank/DDBJ databases">
        <authorList>
            <person name="Afonso C.L."/>
            <person name="Miller P.J."/>
            <person name="Scott M.A."/>
            <person name="Spackman E."/>
            <person name="Goraichik I."/>
            <person name="Dimitrov K.M."/>
            <person name="Suarez D.L."/>
            <person name="Swayne D.E."/>
        </authorList>
    </citation>
    <scope>NUCLEOTIDE SEQUENCE [LARGE SCALE GENOMIC DNA]</scope>
    <source>
        <strain evidence="3 4">DSM 26133</strain>
    </source>
</reference>
<dbReference type="PROSITE" id="PS00018">
    <property type="entry name" value="EF_HAND_1"/>
    <property type="match status" value="1"/>
</dbReference>
<evidence type="ECO:0000313" key="3">
    <source>
        <dbReference type="EMBL" id="SMD31976.1"/>
    </source>
</evidence>
<accession>A0A1W2G6P6</accession>
<gene>
    <name evidence="3" type="ORF">SAMN04488029_0314</name>
</gene>
<feature type="domain" description="PKD" evidence="2">
    <location>
        <begin position="510"/>
        <end position="551"/>
    </location>
</feature>
<dbReference type="InterPro" id="IPR011519">
    <property type="entry name" value="UnbV_ASPIC"/>
</dbReference>
<dbReference type="Pfam" id="PF07593">
    <property type="entry name" value="UnbV_ASPIC"/>
    <property type="match status" value="1"/>
</dbReference>
<dbReference type="InterPro" id="IPR018247">
    <property type="entry name" value="EF_Hand_1_Ca_BS"/>
</dbReference>
<dbReference type="Pfam" id="PF18911">
    <property type="entry name" value="PKD_4"/>
    <property type="match status" value="1"/>
</dbReference>
<dbReference type="InterPro" id="IPR035986">
    <property type="entry name" value="PKD_dom_sf"/>
</dbReference>
<dbReference type="Gene3D" id="2.130.10.130">
    <property type="entry name" value="Integrin alpha, N-terminal"/>
    <property type="match status" value="2"/>
</dbReference>
<keyword evidence="4" id="KW-1185">Reference proteome</keyword>
<keyword evidence="1" id="KW-0732">Signal</keyword>
<dbReference type="SUPFAM" id="SSF49299">
    <property type="entry name" value="PKD domain"/>
    <property type="match status" value="1"/>
</dbReference>
<dbReference type="OrthoDB" id="1488345at2"/>
<dbReference type="Pfam" id="PF13517">
    <property type="entry name" value="FG-GAP_3"/>
    <property type="match status" value="4"/>
</dbReference>
<dbReference type="PANTHER" id="PTHR44103">
    <property type="entry name" value="PROPROTEIN CONVERTASE P"/>
    <property type="match status" value="1"/>
</dbReference>
<dbReference type="InterPro" id="IPR026444">
    <property type="entry name" value="Secre_tail"/>
</dbReference>
<evidence type="ECO:0000256" key="1">
    <source>
        <dbReference type="ARBA" id="ARBA00022729"/>
    </source>
</evidence>
<dbReference type="PROSITE" id="PS50093">
    <property type="entry name" value="PKD"/>
    <property type="match status" value="1"/>
</dbReference>
<dbReference type="RefSeq" id="WP_084370663.1">
    <property type="nucleotide sequence ID" value="NZ_FWYF01000001.1"/>
</dbReference>
<name>A0A1W2G6P6_REIFA</name>
<dbReference type="PANTHER" id="PTHR44103:SF1">
    <property type="entry name" value="PROPROTEIN CONVERTASE P"/>
    <property type="match status" value="1"/>
</dbReference>
<dbReference type="EMBL" id="FWYF01000001">
    <property type="protein sequence ID" value="SMD31976.1"/>
    <property type="molecule type" value="Genomic_DNA"/>
</dbReference>
<dbReference type="InterPro" id="IPR000601">
    <property type="entry name" value="PKD_dom"/>
</dbReference>
<dbReference type="AlphaFoldDB" id="A0A1W2G6P6"/>
<evidence type="ECO:0000259" key="2">
    <source>
        <dbReference type="PROSITE" id="PS50093"/>
    </source>
</evidence>
<dbReference type="InterPro" id="IPR028994">
    <property type="entry name" value="Integrin_alpha_N"/>
</dbReference>
<dbReference type="Gene3D" id="2.60.40.10">
    <property type="entry name" value="Immunoglobulins"/>
    <property type="match status" value="1"/>
</dbReference>
<organism evidence="3 4">
    <name type="scientific">Reichenbachiella faecimaris</name>
    <dbReference type="NCBI Taxonomy" id="692418"/>
    <lineage>
        <taxon>Bacteria</taxon>
        <taxon>Pseudomonadati</taxon>
        <taxon>Bacteroidota</taxon>
        <taxon>Cytophagia</taxon>
        <taxon>Cytophagales</taxon>
        <taxon>Reichenbachiellaceae</taxon>
        <taxon>Reichenbachiella</taxon>
    </lineage>
</organism>
<dbReference type="SUPFAM" id="SSF69318">
    <property type="entry name" value="Integrin alpha N-terminal domain"/>
    <property type="match status" value="2"/>
</dbReference>
<dbReference type="Proteomes" id="UP000192472">
    <property type="component" value="Unassembled WGS sequence"/>
</dbReference>
<sequence>MKFYLIPIFCLSSHFLLGQSFEKVDNAVTSHAGSSRAATFADIDNDGWLDIFITNGVKGGEDNELYMNDGTGGFTKNESEIIVNDQSQSDGATWGDTDNDGDLDLYVVTWYGAKNYYYTNNESQFSIDNSINNSGFSETASWADFDKDGYLDLYITNSSNGSGSTNQFYINQGDGSFLTATGSSIIESSFNSRSVNWIDFDNDNDLDLFVSNEGSQNQLYINADGEFTSQSNSITTNANKSTGSSWADYDNDGDLDLYVANFAQPNELYQNNGDGTFTALSASLVINGSHYSFGTAWGDIDNDGDLDLFVANGFKGGTKISNNLYFNNGDGSFTEDADHLVVEETGWSFGAAFGDYDNDGFLDLLVANTFNESQTNGLYHNLGNDNNWVIIDLKGTASNQSAIGAKVKVTATINGEVTVQMREVSSQSCYNGQNSLRAHFGLGDASSIDLVEVIWPLGQSESFDDVDINQITSITETIPTDFVRTNFKILDRAIFIGDKIEIEDLSVYATSNEVEYAWDFDNDGVVDADEVNPDYAYETAGTYSIKLTITDGSEVYEKTREDYVMVTDPNILNISDINQSLKVYPNPVIDRLNLSTTLEISTIEIIDMTGKRHTYIENVGSDLSYLDMKAFGLRAGAYQLILTDHTERQIIKFLIKN</sequence>
<evidence type="ECO:0000313" key="4">
    <source>
        <dbReference type="Proteomes" id="UP000192472"/>
    </source>
</evidence>
<proteinExistence type="predicted"/>
<dbReference type="InterPro" id="IPR013517">
    <property type="entry name" value="FG-GAP"/>
</dbReference>
<dbReference type="CDD" id="cd00146">
    <property type="entry name" value="PKD"/>
    <property type="match status" value="1"/>
</dbReference>
<protein>
    <submittedName>
        <fullName evidence="3">Por secretion system C-terminal sorting domain-containing protein</fullName>
    </submittedName>
</protein>
<dbReference type="STRING" id="692418.SAMN04488029_0314"/>
<dbReference type="NCBIfam" id="TIGR04183">
    <property type="entry name" value="Por_Secre_tail"/>
    <property type="match status" value="1"/>
</dbReference>
<dbReference type="InterPro" id="IPR013783">
    <property type="entry name" value="Ig-like_fold"/>
</dbReference>